<dbReference type="InterPro" id="IPR021306">
    <property type="entry name" value="DUF2878"/>
</dbReference>
<keyword evidence="1" id="KW-1133">Transmembrane helix</keyword>
<feature type="transmembrane region" description="Helical" evidence="1">
    <location>
        <begin position="143"/>
        <end position="163"/>
    </location>
</feature>
<organism evidence="2 3">
    <name type="scientific">Marinobacter lacisalsi</name>
    <dbReference type="NCBI Taxonomy" id="475979"/>
    <lineage>
        <taxon>Bacteria</taxon>
        <taxon>Pseudomonadati</taxon>
        <taxon>Pseudomonadota</taxon>
        <taxon>Gammaproteobacteria</taxon>
        <taxon>Pseudomonadales</taxon>
        <taxon>Marinobacteraceae</taxon>
        <taxon>Marinobacter</taxon>
    </lineage>
</organism>
<evidence type="ECO:0000313" key="2">
    <source>
        <dbReference type="EMBL" id="MFC4260446.1"/>
    </source>
</evidence>
<evidence type="ECO:0000256" key="1">
    <source>
        <dbReference type="SAM" id="Phobius"/>
    </source>
</evidence>
<feature type="transmembrane region" description="Helical" evidence="1">
    <location>
        <begin position="113"/>
        <end position="131"/>
    </location>
</feature>
<proteinExistence type="predicted"/>
<name>A0ABV8QJU2_9GAMM</name>
<comment type="caution">
    <text evidence="2">The sequence shown here is derived from an EMBL/GenBank/DDBJ whole genome shotgun (WGS) entry which is preliminary data.</text>
</comment>
<feature type="transmembrane region" description="Helical" evidence="1">
    <location>
        <begin position="87"/>
        <end position="106"/>
    </location>
</feature>
<dbReference type="EMBL" id="JBHSDI010000057">
    <property type="protein sequence ID" value="MFC4260446.1"/>
    <property type="molecule type" value="Genomic_DNA"/>
</dbReference>
<keyword evidence="1" id="KW-0472">Membrane</keyword>
<dbReference type="Proteomes" id="UP001595798">
    <property type="component" value="Unassembled WGS sequence"/>
</dbReference>
<dbReference type="Pfam" id="PF11086">
    <property type="entry name" value="DUF2878"/>
    <property type="match status" value="1"/>
</dbReference>
<feature type="transmembrane region" description="Helical" evidence="1">
    <location>
        <begin position="20"/>
        <end position="45"/>
    </location>
</feature>
<evidence type="ECO:0000313" key="3">
    <source>
        <dbReference type="Proteomes" id="UP001595798"/>
    </source>
</evidence>
<sequence>MASDTSTALKVVNFALFQAGWLACVLLTNAWAVAIAIGVVAFHLAVVSVRPAAEARFILLGVVLGSLLDGLWFSTGMIEDGAGSTWTPLWLTAIWALFMTTLAHSLAWMHQRIWLPFVFAPVAGPLAYLAASKLDAVTLPANTVSIAALAVGWLVIFPLLMTIQKRRFAETLA</sequence>
<reference evidence="3" key="1">
    <citation type="journal article" date="2019" name="Int. J. Syst. Evol. Microbiol.">
        <title>The Global Catalogue of Microorganisms (GCM) 10K type strain sequencing project: providing services to taxonomists for standard genome sequencing and annotation.</title>
        <authorList>
            <consortium name="The Broad Institute Genomics Platform"/>
            <consortium name="The Broad Institute Genome Sequencing Center for Infectious Disease"/>
            <person name="Wu L."/>
            <person name="Ma J."/>
        </authorList>
    </citation>
    <scope>NUCLEOTIDE SEQUENCE [LARGE SCALE GENOMIC DNA]</scope>
    <source>
        <strain evidence="3">CECT 7297</strain>
    </source>
</reference>
<dbReference type="RefSeq" id="WP_379888972.1">
    <property type="nucleotide sequence ID" value="NZ_JBHSDI010000057.1"/>
</dbReference>
<accession>A0ABV8QJU2</accession>
<keyword evidence="1" id="KW-0812">Transmembrane</keyword>
<feature type="transmembrane region" description="Helical" evidence="1">
    <location>
        <begin position="57"/>
        <end position="75"/>
    </location>
</feature>
<keyword evidence="3" id="KW-1185">Reference proteome</keyword>
<protein>
    <submittedName>
        <fullName evidence="2">DUF2878 domain-containing protein</fullName>
    </submittedName>
</protein>
<gene>
    <name evidence="2" type="ORF">ACFOZ5_15610</name>
</gene>